<evidence type="ECO:0000313" key="1">
    <source>
        <dbReference type="EMBL" id="KAJ1138254.1"/>
    </source>
</evidence>
<dbReference type="AlphaFoldDB" id="A0AAV7QD60"/>
<proteinExistence type="predicted"/>
<keyword evidence="2" id="KW-1185">Reference proteome</keyword>
<accession>A0AAV7QD60</accession>
<name>A0AAV7QD60_PLEWA</name>
<comment type="caution">
    <text evidence="1">The sequence shown here is derived from an EMBL/GenBank/DDBJ whole genome shotgun (WGS) entry which is preliminary data.</text>
</comment>
<dbReference type="Proteomes" id="UP001066276">
    <property type="component" value="Chromosome 6"/>
</dbReference>
<evidence type="ECO:0000313" key="2">
    <source>
        <dbReference type="Proteomes" id="UP001066276"/>
    </source>
</evidence>
<reference evidence="1" key="1">
    <citation type="journal article" date="2022" name="bioRxiv">
        <title>Sequencing and chromosome-scale assembly of the giantPleurodeles waltlgenome.</title>
        <authorList>
            <person name="Brown T."/>
            <person name="Elewa A."/>
            <person name="Iarovenko S."/>
            <person name="Subramanian E."/>
            <person name="Araus A.J."/>
            <person name="Petzold A."/>
            <person name="Susuki M."/>
            <person name="Suzuki K.-i.T."/>
            <person name="Hayashi T."/>
            <person name="Toyoda A."/>
            <person name="Oliveira C."/>
            <person name="Osipova E."/>
            <person name="Leigh N.D."/>
            <person name="Simon A."/>
            <person name="Yun M.H."/>
        </authorList>
    </citation>
    <scope>NUCLEOTIDE SEQUENCE</scope>
    <source>
        <strain evidence="1">20211129_DDA</strain>
        <tissue evidence="1">Liver</tissue>
    </source>
</reference>
<dbReference type="EMBL" id="JANPWB010000010">
    <property type="protein sequence ID" value="KAJ1138254.1"/>
    <property type="molecule type" value="Genomic_DNA"/>
</dbReference>
<organism evidence="1 2">
    <name type="scientific">Pleurodeles waltl</name>
    <name type="common">Iberian ribbed newt</name>
    <dbReference type="NCBI Taxonomy" id="8319"/>
    <lineage>
        <taxon>Eukaryota</taxon>
        <taxon>Metazoa</taxon>
        <taxon>Chordata</taxon>
        <taxon>Craniata</taxon>
        <taxon>Vertebrata</taxon>
        <taxon>Euteleostomi</taxon>
        <taxon>Amphibia</taxon>
        <taxon>Batrachia</taxon>
        <taxon>Caudata</taxon>
        <taxon>Salamandroidea</taxon>
        <taxon>Salamandridae</taxon>
        <taxon>Pleurodelinae</taxon>
        <taxon>Pleurodeles</taxon>
    </lineage>
</organism>
<sequence length="78" mass="8180">MGSPSCCHLCKGARAAGVYCTRQQPPPTASPSVCCGSRLSNPIAAVGQPEPLQTFPAPGRQHACMKSELLSTTPQQVW</sequence>
<gene>
    <name evidence="1" type="ORF">NDU88_004645</name>
</gene>
<protein>
    <submittedName>
        <fullName evidence="1">Uncharacterized protein</fullName>
    </submittedName>
</protein>